<dbReference type="InterPro" id="IPR007890">
    <property type="entry name" value="CHASE2"/>
</dbReference>
<dbReference type="Pfam" id="PF05226">
    <property type="entry name" value="CHASE2"/>
    <property type="match status" value="1"/>
</dbReference>
<reference evidence="3" key="1">
    <citation type="submission" date="2020-10" db="EMBL/GenBank/DDBJ databases">
        <authorList>
            <person name="Castelo-Branco R."/>
            <person name="Eusebio N."/>
            <person name="Adriana R."/>
            <person name="Vieira A."/>
            <person name="Brugerolle De Fraissinette N."/>
            <person name="Rezende De Castro R."/>
            <person name="Schneider M.P."/>
            <person name="Vasconcelos V."/>
            <person name="Leao P.N."/>
        </authorList>
    </citation>
    <scope>NUCLEOTIDE SEQUENCE</scope>
    <source>
        <strain evidence="3">LEGE 07310</strain>
    </source>
</reference>
<feature type="domain" description="CHASE2" evidence="2">
    <location>
        <begin position="415"/>
        <end position="743"/>
    </location>
</feature>
<proteinExistence type="predicted"/>
<keyword evidence="1" id="KW-0812">Transmembrane</keyword>
<feature type="transmembrane region" description="Helical" evidence="1">
    <location>
        <begin position="778"/>
        <end position="796"/>
    </location>
</feature>
<dbReference type="InterPro" id="IPR024983">
    <property type="entry name" value="CHAT_dom"/>
</dbReference>
<keyword evidence="1" id="KW-0472">Membrane</keyword>
<keyword evidence="1" id="KW-1133">Transmembrane helix</keyword>
<dbReference type="Proteomes" id="UP000636505">
    <property type="component" value="Unassembled WGS sequence"/>
</dbReference>
<feature type="transmembrane region" description="Helical" evidence="1">
    <location>
        <begin position="726"/>
        <end position="743"/>
    </location>
</feature>
<dbReference type="Pfam" id="PF12770">
    <property type="entry name" value="CHAT"/>
    <property type="match status" value="1"/>
</dbReference>
<organism evidence="3 4">
    <name type="scientific">Vasconcelosia minhoensis LEGE 07310</name>
    <dbReference type="NCBI Taxonomy" id="915328"/>
    <lineage>
        <taxon>Bacteria</taxon>
        <taxon>Bacillati</taxon>
        <taxon>Cyanobacteriota</taxon>
        <taxon>Cyanophyceae</taxon>
        <taxon>Nodosilineales</taxon>
        <taxon>Cymatolegaceae</taxon>
        <taxon>Vasconcelosia</taxon>
        <taxon>Vasconcelosia minhoensis</taxon>
    </lineage>
</organism>
<dbReference type="RefSeq" id="WP_193911280.1">
    <property type="nucleotide sequence ID" value="NZ_JADEXG010000071.1"/>
</dbReference>
<accession>A0A8J7DPL3</accession>
<name>A0A8J7DPL3_9CYAN</name>
<evidence type="ECO:0000313" key="4">
    <source>
        <dbReference type="Proteomes" id="UP000636505"/>
    </source>
</evidence>
<dbReference type="SMART" id="SM01080">
    <property type="entry name" value="CHASE2"/>
    <property type="match status" value="1"/>
</dbReference>
<evidence type="ECO:0000256" key="1">
    <source>
        <dbReference type="SAM" id="Phobius"/>
    </source>
</evidence>
<protein>
    <submittedName>
        <fullName evidence="3">CHASE2 domain-containing protein</fullName>
    </submittedName>
</protein>
<gene>
    <name evidence="3" type="ORF">IQ241_21725</name>
</gene>
<dbReference type="EMBL" id="JADEXG010000071">
    <property type="protein sequence ID" value="MBE9079880.1"/>
    <property type="molecule type" value="Genomic_DNA"/>
</dbReference>
<dbReference type="AlphaFoldDB" id="A0A8J7DPL3"/>
<keyword evidence="4" id="KW-1185">Reference proteome</keyword>
<comment type="caution">
    <text evidence="3">The sequence shown here is derived from an EMBL/GenBank/DDBJ whole genome shotgun (WGS) entry which is preliminary data.</text>
</comment>
<evidence type="ECO:0000259" key="2">
    <source>
        <dbReference type="SMART" id="SM01080"/>
    </source>
</evidence>
<sequence>MARVYRLKISQVEQSCLFELTWGNGRQLSAQLPFPNPLETCYRVWQRSYLQYYQSALRGRSVASGKMTPQQDWRSLLVKAERALEEEFAKWLRQEPLYTIRRELGRRDQDARPANINAPTDLLISCDSSHLGRLPWETWEIAAEFGSVQPIRIGRLPINVRERAVPSQPQRGKARILVILGDDSGGLSFESEQSEIAALSRLADIHTVAWKPGADIERLKQAICDRLQEPAGWDMLLFFGHSNEAKQVGGEIAIAPHTSLTLRELEPYLRQAKAHGLKFALFNSCKGLDIAQTLIDLGLNQVVVMREPIHDRVAHIFLKQFMRSLAQFDDVHTALQKATQFLHSSHKTYPSAYLVPSLFRHADAVPFRLQPVGWRAWLRAWLPQTRWQAAALCIIAGLSLIAPVGNSLLAGRLWTQALYRDLTQQVPTASPPVLLVQIDEDSIRRGIPSGEPYPIDRAYLAEIVERLSALDAQVIGIDYLLDRSQAENDVRFAETLTAAVAQNRWLVFGTILESGDEVDVHDDLASLDWAMQGYTNTPQWYLRALPAARSCRDRCPFVYLLALAQRTRLTAATRPDLASSDDLRETLLDKIQDGSSDDALHQLYSLRLPLLASLSRFWRQRWLHPVLDFSLPPEQVYERLSAYQLLESSIPQMESQFDWAHQVVIVASGGYGEAGTGFNKDYFPLPPAIAYWQQADRLQWLTGGEVNAYGVHHFLHQHYVVPIPDLWLVGIGAIAGAGLSLFLRRRSLSRPQQWLLLTGLSAGYGLISLQLYVSALVLLPWLLPTAVVWIYGLPQLTRSR</sequence>
<evidence type="ECO:0000313" key="3">
    <source>
        <dbReference type="EMBL" id="MBE9079880.1"/>
    </source>
</evidence>